<dbReference type="FunFam" id="3.30.420.40:FF:000028">
    <property type="entry name" value="heat shock 70 kDa protein-like"/>
    <property type="match status" value="1"/>
</dbReference>
<dbReference type="Pfam" id="PF00012">
    <property type="entry name" value="HSP70"/>
    <property type="match status" value="1"/>
</dbReference>
<dbReference type="Proteomes" id="UP000623129">
    <property type="component" value="Unassembled WGS sequence"/>
</dbReference>
<evidence type="ECO:0000313" key="5">
    <source>
        <dbReference type="Proteomes" id="UP000623129"/>
    </source>
</evidence>
<keyword evidence="3" id="KW-0067">ATP-binding</keyword>
<dbReference type="GO" id="GO:0140662">
    <property type="term" value="F:ATP-dependent protein folding chaperone"/>
    <property type="evidence" value="ECO:0007669"/>
    <property type="project" value="InterPro"/>
</dbReference>
<dbReference type="EMBL" id="SWLB01000002">
    <property type="protein sequence ID" value="KAF3341128.1"/>
    <property type="molecule type" value="Genomic_DNA"/>
</dbReference>
<organism evidence="4 5">
    <name type="scientific">Carex littledalei</name>
    <dbReference type="NCBI Taxonomy" id="544730"/>
    <lineage>
        <taxon>Eukaryota</taxon>
        <taxon>Viridiplantae</taxon>
        <taxon>Streptophyta</taxon>
        <taxon>Embryophyta</taxon>
        <taxon>Tracheophyta</taxon>
        <taxon>Spermatophyta</taxon>
        <taxon>Magnoliopsida</taxon>
        <taxon>Liliopsida</taxon>
        <taxon>Poales</taxon>
        <taxon>Cyperaceae</taxon>
        <taxon>Cyperoideae</taxon>
        <taxon>Cariceae</taxon>
        <taxon>Carex</taxon>
        <taxon>Carex subgen. Euthyceras</taxon>
    </lineage>
</organism>
<reference evidence="4" key="1">
    <citation type="submission" date="2020-01" db="EMBL/GenBank/DDBJ databases">
        <title>Genome sequence of Kobresia littledalei, the first chromosome-level genome in the family Cyperaceae.</title>
        <authorList>
            <person name="Qu G."/>
        </authorList>
    </citation>
    <scope>NUCLEOTIDE SEQUENCE</scope>
    <source>
        <strain evidence="4">C.B.Clarke</strain>
        <tissue evidence="4">Leaf</tissue>
    </source>
</reference>
<keyword evidence="2" id="KW-0547">Nucleotide-binding</keyword>
<dbReference type="SUPFAM" id="SSF100934">
    <property type="entry name" value="Heat shock protein 70kD (HSP70), C-terminal subdomain"/>
    <property type="match status" value="1"/>
</dbReference>
<evidence type="ECO:0000313" key="4">
    <source>
        <dbReference type="EMBL" id="KAF3341128.1"/>
    </source>
</evidence>
<dbReference type="OrthoDB" id="639112at2759"/>
<protein>
    <submittedName>
        <fullName evidence="4">Heat shock protein</fullName>
    </submittedName>
</protein>
<sequence>MASRKEAQAIGIDLGTTYSCVGVWHHGRVEVIANDQGNRTTPSCVAFTPDEWLIGEAAKNQADGNPTNTIFNKRAIDVATTQAIKWVEDNLHPDPAQSETKLKELIAICKPIIAKIYQDSR</sequence>
<keyword evidence="5" id="KW-1185">Reference proteome</keyword>
<evidence type="ECO:0000256" key="1">
    <source>
        <dbReference type="ARBA" id="ARBA00007381"/>
    </source>
</evidence>
<dbReference type="SUPFAM" id="SSF53067">
    <property type="entry name" value="Actin-like ATPase domain"/>
    <property type="match status" value="1"/>
</dbReference>
<gene>
    <name evidence="4" type="ORF">FCM35_KLT09972</name>
</gene>
<comment type="caution">
    <text evidence="4">The sequence shown here is derived from an EMBL/GenBank/DDBJ whole genome shotgun (WGS) entry which is preliminary data.</text>
</comment>
<dbReference type="Gene3D" id="3.30.420.40">
    <property type="match status" value="1"/>
</dbReference>
<evidence type="ECO:0000256" key="3">
    <source>
        <dbReference type="ARBA" id="ARBA00022840"/>
    </source>
</evidence>
<dbReference type="PROSITE" id="PS00297">
    <property type="entry name" value="HSP70_1"/>
    <property type="match status" value="1"/>
</dbReference>
<dbReference type="InterPro" id="IPR018181">
    <property type="entry name" value="Heat_shock_70_CS"/>
</dbReference>
<dbReference type="PANTHER" id="PTHR19375">
    <property type="entry name" value="HEAT SHOCK PROTEIN 70KDA"/>
    <property type="match status" value="1"/>
</dbReference>
<dbReference type="InterPro" id="IPR043129">
    <property type="entry name" value="ATPase_NBD"/>
</dbReference>
<evidence type="ECO:0000256" key="2">
    <source>
        <dbReference type="ARBA" id="ARBA00022741"/>
    </source>
</evidence>
<dbReference type="InterPro" id="IPR013126">
    <property type="entry name" value="Hsp_70_fam"/>
</dbReference>
<accession>A0A833VYP1</accession>
<dbReference type="AlphaFoldDB" id="A0A833VYP1"/>
<dbReference type="PRINTS" id="PR00301">
    <property type="entry name" value="HEATSHOCK70"/>
</dbReference>
<proteinExistence type="inferred from homology"/>
<dbReference type="InterPro" id="IPR029048">
    <property type="entry name" value="HSP70_C_sf"/>
</dbReference>
<keyword evidence="4" id="KW-0346">Stress response</keyword>
<comment type="similarity">
    <text evidence="1">Belongs to the heat shock protein 70 family.</text>
</comment>
<dbReference type="GO" id="GO:0005524">
    <property type="term" value="F:ATP binding"/>
    <property type="evidence" value="ECO:0007669"/>
    <property type="project" value="UniProtKB-KW"/>
</dbReference>
<name>A0A833VYP1_9POAL</name>